<feature type="transmembrane region" description="Helical" evidence="1">
    <location>
        <begin position="288"/>
        <end position="311"/>
    </location>
</feature>
<organism evidence="3 4">
    <name type="scientific">Trametes coccinea (strain BRFM310)</name>
    <name type="common">Pycnoporus coccineus</name>
    <dbReference type="NCBI Taxonomy" id="1353009"/>
    <lineage>
        <taxon>Eukaryota</taxon>
        <taxon>Fungi</taxon>
        <taxon>Dikarya</taxon>
        <taxon>Basidiomycota</taxon>
        <taxon>Agaricomycotina</taxon>
        <taxon>Agaricomycetes</taxon>
        <taxon>Polyporales</taxon>
        <taxon>Polyporaceae</taxon>
        <taxon>Trametes</taxon>
    </lineage>
</organism>
<feature type="transmembrane region" description="Helical" evidence="1">
    <location>
        <begin position="202"/>
        <end position="227"/>
    </location>
</feature>
<dbReference type="Proteomes" id="UP000193067">
    <property type="component" value="Unassembled WGS sequence"/>
</dbReference>
<dbReference type="PANTHER" id="PTHR40465">
    <property type="entry name" value="CHROMOSOME 1, WHOLE GENOME SHOTGUN SEQUENCE"/>
    <property type="match status" value="1"/>
</dbReference>
<feature type="domain" description="DUF6534" evidence="2">
    <location>
        <begin position="177"/>
        <end position="260"/>
    </location>
</feature>
<keyword evidence="1" id="KW-1133">Transmembrane helix</keyword>
<sequence length="377" mass="42342">MSSTPSTTVPPVSLDESLGAFFIGAMIGLVLYGMSLQQTIQYFRLYPNDRRLFKAWVVAIAILETLHSICSVHPMYYYLIKNYDNPAGLVKNIWSLNIISPLQTGAMILSQSFYARRIFMLNRKYGLMVLITTSALMAAELAFSLTAAIKPFQDTYTFNFYKYAWAITGLNACAIPVDMILTGTLIFILLRNRTGFERTDSVIATIVLYVINTGLLTGLVTITTLVLSRVFPTRYYEVGMTIAATKVYSNTFLAMLNSRQFISNRLLVDEFDGVSGDLRSLSFAKRSMGGVATLMFPETSVSTVHIFFLGFDLLMESRMVRLLPQALAIPGLLYEDFRSRLRMALLLPPLLQGRENKAGKIAYRQPAMFTEVYVSFD</sequence>
<feature type="transmembrane region" description="Helical" evidence="1">
    <location>
        <begin position="125"/>
        <end position="143"/>
    </location>
</feature>
<dbReference type="STRING" id="1353009.A0A1Y2IW32"/>
<feature type="transmembrane region" description="Helical" evidence="1">
    <location>
        <begin position="163"/>
        <end position="190"/>
    </location>
</feature>
<evidence type="ECO:0000256" key="1">
    <source>
        <dbReference type="SAM" id="Phobius"/>
    </source>
</evidence>
<feature type="transmembrane region" description="Helical" evidence="1">
    <location>
        <begin position="55"/>
        <end position="80"/>
    </location>
</feature>
<dbReference type="InterPro" id="IPR045339">
    <property type="entry name" value="DUF6534"/>
</dbReference>
<keyword evidence="1" id="KW-0472">Membrane</keyword>
<name>A0A1Y2IW32_TRAC3</name>
<reference evidence="3 4" key="1">
    <citation type="journal article" date="2015" name="Biotechnol. Biofuels">
        <title>Enhanced degradation of softwood versus hardwood by the white-rot fungus Pycnoporus coccineus.</title>
        <authorList>
            <person name="Couturier M."/>
            <person name="Navarro D."/>
            <person name="Chevret D."/>
            <person name="Henrissat B."/>
            <person name="Piumi F."/>
            <person name="Ruiz-Duenas F.J."/>
            <person name="Martinez A.T."/>
            <person name="Grigoriev I.V."/>
            <person name="Riley R."/>
            <person name="Lipzen A."/>
            <person name="Berrin J.G."/>
            <person name="Master E.R."/>
            <person name="Rosso M.N."/>
        </authorList>
    </citation>
    <scope>NUCLEOTIDE SEQUENCE [LARGE SCALE GENOMIC DNA]</scope>
    <source>
        <strain evidence="3 4">BRFM310</strain>
    </source>
</reference>
<evidence type="ECO:0000313" key="4">
    <source>
        <dbReference type="Proteomes" id="UP000193067"/>
    </source>
</evidence>
<feature type="transmembrane region" description="Helical" evidence="1">
    <location>
        <begin position="92"/>
        <end position="113"/>
    </location>
</feature>
<evidence type="ECO:0000313" key="3">
    <source>
        <dbReference type="EMBL" id="OSD04824.1"/>
    </source>
</evidence>
<feature type="transmembrane region" description="Helical" evidence="1">
    <location>
        <begin position="17"/>
        <end position="34"/>
    </location>
</feature>
<accession>A0A1Y2IW32</accession>
<dbReference type="PANTHER" id="PTHR40465:SF1">
    <property type="entry name" value="DUF6534 DOMAIN-CONTAINING PROTEIN"/>
    <property type="match status" value="1"/>
</dbReference>
<evidence type="ECO:0000259" key="2">
    <source>
        <dbReference type="Pfam" id="PF20152"/>
    </source>
</evidence>
<protein>
    <recommendedName>
        <fullName evidence="2">DUF6534 domain-containing protein</fullName>
    </recommendedName>
</protein>
<gene>
    <name evidence="3" type="ORF">PYCCODRAFT_1465784</name>
</gene>
<dbReference type="EMBL" id="KZ084095">
    <property type="protein sequence ID" value="OSD04824.1"/>
    <property type="molecule type" value="Genomic_DNA"/>
</dbReference>
<dbReference type="Pfam" id="PF20152">
    <property type="entry name" value="DUF6534"/>
    <property type="match status" value="1"/>
</dbReference>
<keyword evidence="1" id="KW-0812">Transmembrane</keyword>
<keyword evidence="4" id="KW-1185">Reference proteome</keyword>
<dbReference type="AlphaFoldDB" id="A0A1Y2IW32"/>
<dbReference type="OrthoDB" id="2755905at2759"/>
<proteinExistence type="predicted"/>